<reference evidence="2 3" key="2">
    <citation type="submission" date="2024-10" db="EMBL/GenBank/DDBJ databases">
        <authorList>
            <person name="Ryan C."/>
        </authorList>
    </citation>
    <scope>NUCLEOTIDE SEQUENCE [LARGE SCALE GENOMIC DNA]</scope>
</reference>
<reference evidence="3" key="1">
    <citation type="submission" date="2024-06" db="EMBL/GenBank/DDBJ databases">
        <authorList>
            <person name="Ryan C."/>
        </authorList>
    </citation>
    <scope>NUCLEOTIDE SEQUENCE [LARGE SCALE GENOMIC DNA]</scope>
</reference>
<evidence type="ECO:0000256" key="1">
    <source>
        <dbReference type="SAM" id="SignalP"/>
    </source>
</evidence>
<name>A0ABC9AX09_9POAL</name>
<protein>
    <submittedName>
        <fullName evidence="2">Uncharacterized protein</fullName>
    </submittedName>
</protein>
<keyword evidence="1" id="KW-0732">Signal</keyword>
<gene>
    <name evidence="2" type="ORF">URODEC1_LOCUS57779</name>
</gene>
<feature type="chain" id="PRO_5044869088" evidence="1">
    <location>
        <begin position="25"/>
        <end position="115"/>
    </location>
</feature>
<evidence type="ECO:0000313" key="2">
    <source>
        <dbReference type="EMBL" id="CAL4985061.1"/>
    </source>
</evidence>
<evidence type="ECO:0000313" key="3">
    <source>
        <dbReference type="Proteomes" id="UP001497457"/>
    </source>
</evidence>
<feature type="signal peptide" evidence="1">
    <location>
        <begin position="1"/>
        <end position="24"/>
    </location>
</feature>
<keyword evidence="3" id="KW-1185">Reference proteome</keyword>
<dbReference type="AlphaFoldDB" id="A0ABC9AX09"/>
<sequence length="115" mass="12960">MFLGKVAVVLLACTMIFRHTVVTGAPHDPCTTWQKNEILLECDPLHITPLFMPGTNSRCCMAVRMVPRRNMLCIVNKLTQEDKTKYSACKILGFKDACKLSTPLLLHQVIFSITH</sequence>
<accession>A0ABC9AX09</accession>
<proteinExistence type="predicted"/>
<dbReference type="Proteomes" id="UP001497457">
    <property type="component" value="Chromosome 22rd"/>
</dbReference>
<organism evidence="2 3">
    <name type="scientific">Urochloa decumbens</name>
    <dbReference type="NCBI Taxonomy" id="240449"/>
    <lineage>
        <taxon>Eukaryota</taxon>
        <taxon>Viridiplantae</taxon>
        <taxon>Streptophyta</taxon>
        <taxon>Embryophyta</taxon>
        <taxon>Tracheophyta</taxon>
        <taxon>Spermatophyta</taxon>
        <taxon>Magnoliopsida</taxon>
        <taxon>Liliopsida</taxon>
        <taxon>Poales</taxon>
        <taxon>Poaceae</taxon>
        <taxon>PACMAD clade</taxon>
        <taxon>Panicoideae</taxon>
        <taxon>Panicodae</taxon>
        <taxon>Paniceae</taxon>
        <taxon>Melinidinae</taxon>
        <taxon>Urochloa</taxon>
    </lineage>
</organism>
<dbReference type="EMBL" id="OZ075132">
    <property type="protein sequence ID" value="CAL4985061.1"/>
    <property type="molecule type" value="Genomic_DNA"/>
</dbReference>